<sequence>MTVSDRPSLLFADRNGQIYDFPYLEMVGSHAGRWRRLRPGDWIPLPEGSELFVLPDRYPAGFDPERGRFVVLDRNPYNARESIRAVAAFVAPAHTATYLAAYKRSRDARILPLFSYAAVGWYKDSFVTTAIRVDPDERQDARHFKKDVIAREAQALIESYRSNRLIQHLGRCALSYACPAARNFFMGRWEAPLPTSPVCNARCLGCISYQENPEIPVTQERLNFVPTAEEVAEVALLHIKRAERPVVSFGQGCEGEPLLQAQVLEKAIGLIRKETEKGTINLNTNASLPARVDRLFAVGLDSIRVSLNSVQERYYNAYYRPRGYSFEDVKKTILTALSHNGFVSLNYFILPGVTDDPAEVDAFMEFLKSHPVNLIQMRNFNIDPEWYINEIDFRPTGPPVGIKRWMEVVRENFPDVRFGYFNPFLR</sequence>
<organism evidence="8 9">
    <name type="scientific">Thermodesulforhabdus norvegica</name>
    <dbReference type="NCBI Taxonomy" id="39841"/>
    <lineage>
        <taxon>Bacteria</taxon>
        <taxon>Pseudomonadati</taxon>
        <taxon>Thermodesulfobacteriota</taxon>
        <taxon>Syntrophobacteria</taxon>
        <taxon>Syntrophobacterales</taxon>
        <taxon>Thermodesulforhabdaceae</taxon>
        <taxon>Thermodesulforhabdus</taxon>
    </lineage>
</organism>
<dbReference type="Pfam" id="PF04055">
    <property type="entry name" value="Radical_SAM"/>
    <property type="match status" value="1"/>
</dbReference>
<keyword evidence="5" id="KW-0408">Iron</keyword>
<dbReference type="AlphaFoldDB" id="A0A1I4UWZ4"/>
<name>A0A1I4UWZ4_9BACT</name>
<keyword evidence="2" id="KW-0004">4Fe-4S</keyword>
<dbReference type="PROSITE" id="PS51918">
    <property type="entry name" value="RADICAL_SAM"/>
    <property type="match status" value="1"/>
</dbReference>
<evidence type="ECO:0000256" key="2">
    <source>
        <dbReference type="ARBA" id="ARBA00022485"/>
    </source>
</evidence>
<evidence type="ECO:0000313" key="8">
    <source>
        <dbReference type="EMBL" id="SFM93395.1"/>
    </source>
</evidence>
<keyword evidence="9" id="KW-1185">Reference proteome</keyword>
<dbReference type="InterPro" id="IPR006638">
    <property type="entry name" value="Elp3/MiaA/NifB-like_rSAM"/>
</dbReference>
<dbReference type="GO" id="GO:0051539">
    <property type="term" value="F:4 iron, 4 sulfur cluster binding"/>
    <property type="evidence" value="ECO:0007669"/>
    <property type="project" value="UniProtKB-KW"/>
</dbReference>
<evidence type="ECO:0000259" key="7">
    <source>
        <dbReference type="PROSITE" id="PS51918"/>
    </source>
</evidence>
<keyword evidence="6" id="KW-0411">Iron-sulfur</keyword>
<dbReference type="GO" id="GO:0046872">
    <property type="term" value="F:metal ion binding"/>
    <property type="evidence" value="ECO:0007669"/>
    <property type="project" value="UniProtKB-KW"/>
</dbReference>
<dbReference type="PANTHER" id="PTHR30352:SF5">
    <property type="entry name" value="PYRUVATE FORMATE-LYASE 1-ACTIVATING ENZYME"/>
    <property type="match status" value="1"/>
</dbReference>
<proteinExistence type="predicted"/>
<dbReference type="InterPro" id="IPR058240">
    <property type="entry name" value="rSAM_sf"/>
</dbReference>
<dbReference type="OrthoDB" id="9764628at2"/>
<evidence type="ECO:0000256" key="3">
    <source>
        <dbReference type="ARBA" id="ARBA00022691"/>
    </source>
</evidence>
<feature type="domain" description="Radical SAM core" evidence="7">
    <location>
        <begin position="185"/>
        <end position="415"/>
    </location>
</feature>
<dbReference type="STRING" id="39841.SAMN05660836_02013"/>
<dbReference type="EMBL" id="FOUU01000007">
    <property type="protein sequence ID" value="SFM93395.1"/>
    <property type="molecule type" value="Genomic_DNA"/>
</dbReference>
<dbReference type="SUPFAM" id="SSF102114">
    <property type="entry name" value="Radical SAM enzymes"/>
    <property type="match status" value="1"/>
</dbReference>
<evidence type="ECO:0000256" key="6">
    <source>
        <dbReference type="ARBA" id="ARBA00023014"/>
    </source>
</evidence>
<dbReference type="Proteomes" id="UP000199611">
    <property type="component" value="Unassembled WGS sequence"/>
</dbReference>
<dbReference type="InterPro" id="IPR007197">
    <property type="entry name" value="rSAM"/>
</dbReference>
<dbReference type="GO" id="GO:0003824">
    <property type="term" value="F:catalytic activity"/>
    <property type="evidence" value="ECO:0007669"/>
    <property type="project" value="InterPro"/>
</dbReference>
<dbReference type="SMART" id="SM00729">
    <property type="entry name" value="Elp3"/>
    <property type="match status" value="1"/>
</dbReference>
<dbReference type="Gene3D" id="3.20.20.70">
    <property type="entry name" value="Aldolase class I"/>
    <property type="match status" value="1"/>
</dbReference>
<dbReference type="CDD" id="cd01335">
    <property type="entry name" value="Radical_SAM"/>
    <property type="match status" value="1"/>
</dbReference>
<reference evidence="8 9" key="1">
    <citation type="submission" date="2016-10" db="EMBL/GenBank/DDBJ databases">
        <authorList>
            <person name="de Groot N.N."/>
        </authorList>
    </citation>
    <scope>NUCLEOTIDE SEQUENCE [LARGE SCALE GENOMIC DNA]</scope>
    <source>
        <strain evidence="8 9">DSM 9990</strain>
    </source>
</reference>
<comment type="cofactor">
    <cofactor evidence="1">
        <name>[4Fe-4S] cluster</name>
        <dbReference type="ChEBI" id="CHEBI:49883"/>
    </cofactor>
</comment>
<dbReference type="RefSeq" id="WP_093395484.1">
    <property type="nucleotide sequence ID" value="NZ_FOUU01000007.1"/>
</dbReference>
<evidence type="ECO:0000256" key="1">
    <source>
        <dbReference type="ARBA" id="ARBA00001966"/>
    </source>
</evidence>
<dbReference type="SFLD" id="SFLDG01109">
    <property type="entry name" value="Uncharacterised_Radical_SAM_Su"/>
    <property type="match status" value="1"/>
</dbReference>
<keyword evidence="3" id="KW-0949">S-adenosyl-L-methionine</keyword>
<dbReference type="InterPro" id="IPR013785">
    <property type="entry name" value="Aldolase_TIM"/>
</dbReference>
<evidence type="ECO:0000256" key="5">
    <source>
        <dbReference type="ARBA" id="ARBA00023004"/>
    </source>
</evidence>
<gene>
    <name evidence="8" type="ORF">SAMN05660836_02013</name>
</gene>
<dbReference type="SFLD" id="SFLDS00029">
    <property type="entry name" value="Radical_SAM"/>
    <property type="match status" value="1"/>
</dbReference>
<dbReference type="InterPro" id="IPR034457">
    <property type="entry name" value="Organic_radical-activating"/>
</dbReference>
<dbReference type="PANTHER" id="PTHR30352">
    <property type="entry name" value="PYRUVATE FORMATE-LYASE-ACTIVATING ENZYME"/>
    <property type="match status" value="1"/>
</dbReference>
<protein>
    <submittedName>
        <fullName evidence="8">Radical SAM superfamily protein</fullName>
    </submittedName>
</protein>
<evidence type="ECO:0000256" key="4">
    <source>
        <dbReference type="ARBA" id="ARBA00022723"/>
    </source>
</evidence>
<evidence type="ECO:0000313" key="9">
    <source>
        <dbReference type="Proteomes" id="UP000199611"/>
    </source>
</evidence>
<keyword evidence="4" id="KW-0479">Metal-binding</keyword>
<accession>A0A1I4UWZ4</accession>